<feature type="compositionally biased region" description="Low complexity" evidence="1">
    <location>
        <begin position="990"/>
        <end position="1009"/>
    </location>
</feature>
<dbReference type="PROSITE" id="PS50835">
    <property type="entry name" value="IG_LIKE"/>
    <property type="match status" value="1"/>
</dbReference>
<dbReference type="GeneID" id="6009543"/>
<dbReference type="AlphaFoldDB" id="A8NEK0"/>
<dbReference type="eggNOG" id="ENOG502SM8V">
    <property type="taxonomic scope" value="Eukaryota"/>
</dbReference>
<evidence type="ECO:0000259" key="2">
    <source>
        <dbReference type="PROSITE" id="PS50835"/>
    </source>
</evidence>
<feature type="compositionally biased region" description="Polar residues" evidence="1">
    <location>
        <begin position="1036"/>
        <end position="1055"/>
    </location>
</feature>
<evidence type="ECO:0000256" key="1">
    <source>
        <dbReference type="SAM" id="MobiDB-lite"/>
    </source>
</evidence>
<dbReference type="InterPro" id="IPR007110">
    <property type="entry name" value="Ig-like_dom"/>
</dbReference>
<feature type="region of interest" description="Disordered" evidence="1">
    <location>
        <begin position="310"/>
        <end position="329"/>
    </location>
</feature>
<feature type="region of interest" description="Disordered" evidence="1">
    <location>
        <begin position="981"/>
        <end position="1055"/>
    </location>
</feature>
<name>A8NEK0_COPC7</name>
<feature type="compositionally biased region" description="Low complexity" evidence="1">
    <location>
        <begin position="490"/>
        <end position="505"/>
    </location>
</feature>
<dbReference type="EMBL" id="AACS02000002">
    <property type="protein sequence ID" value="EAU88741.2"/>
    <property type="molecule type" value="Genomic_DNA"/>
</dbReference>
<feature type="compositionally biased region" description="Low complexity" evidence="1">
    <location>
        <begin position="15"/>
        <end position="37"/>
    </location>
</feature>
<dbReference type="HOGENOM" id="CLU_002241_0_0_1"/>
<feature type="region of interest" description="Disordered" evidence="1">
    <location>
        <begin position="1"/>
        <end position="37"/>
    </location>
</feature>
<evidence type="ECO:0000313" key="4">
    <source>
        <dbReference type="Proteomes" id="UP000001861"/>
    </source>
</evidence>
<comment type="caution">
    <text evidence="3">The sequence shown here is derived from an EMBL/GenBank/DDBJ whole genome shotgun (WGS) entry which is preliminary data.</text>
</comment>
<dbReference type="RefSeq" id="XP_001833052.2">
    <property type="nucleotide sequence ID" value="XM_001833000.2"/>
</dbReference>
<dbReference type="KEGG" id="cci:CC1G_01114"/>
<dbReference type="VEuPathDB" id="FungiDB:CC1G_01114"/>
<feature type="region of interest" description="Disordered" evidence="1">
    <location>
        <begin position="448"/>
        <end position="505"/>
    </location>
</feature>
<protein>
    <recommendedName>
        <fullName evidence="2">Ig-like domain-containing protein</fullName>
    </recommendedName>
</protein>
<feature type="region of interest" description="Disordered" evidence="1">
    <location>
        <begin position="694"/>
        <end position="719"/>
    </location>
</feature>
<dbReference type="Proteomes" id="UP000001861">
    <property type="component" value="Unassembled WGS sequence"/>
</dbReference>
<dbReference type="OrthoDB" id="3210731at2759"/>
<sequence length="1108" mass="120405">MPIPSTTPLRHKRAVSPSTVTPIRTPSSRSTSHYSTYTPTITSAGTATRLNIVTRVALEGKAKHGDDGASIKMYLKLAVPLDSVTPGTTVPLFPEENVKILSSQVHPLDNNSRPYNFLSTVSPLLHRAAKALNLPARTSETFTSAFGIPQSQATASSSRISKPESNSEMISPVDEQHSGHILVSGYSISYVLPKVFPTQSHEYQDEVYSRPRSRRLSISERNTAQFMAAIDMWVPYVSRPPRSPYLLSIPTPRCLHNHIKLRIFPPNPASNFFVSLSSIDDEVGSWDLTADPHVTRSSSGRIARSHSYNNFADDESSDSSTAGFSEGCGIQGTFPSAERIRIRWAKPQKSLNVGEGGRDGRRRVGVKSVKGEMTCVVRGRARPTELRQPEGILMDVEYKGTCTGVWFPGVATLLGMDVGLEAKGSEISWAEGHPTQWTVSGGNGYTGFDAGYSTTDPVQPASRTSSFESNSSRGQLGGEDLTGSNGFLNPPSRSSSTSSSSSLLRAPLPTTNVAEYSFEGSSSSLGSNPASPGALSSIPSLSVSVPDMLPSSPPPPGLPITLHLNINDLLPPAKNVFTFTISGTIVVTPKTPLSRLNGTVNGSDSEKPDPTMLPKFTILAADSEATTTVLHHQVEAPNAVIEVYRPTGDIYRDAQAKKTVLRHGGSTKCGEDGGRIVLRIHDPFKQDNGSVVVPSESVPSQPLGHIHRHSRTSSVASTQDTSEPLEIPLVLANVCPLAKTGSSQPSCYGVTLRLPIPISTSEWLEFGFLSDREKKSTVTNDQKIKISVVSATVEGIPVKFETNNSTKAETECADFEFMVGREWLSWVKVDAELNQGGELVLEYLVEPTDKGKSVVSNGTLDVLLPTFPVPIRKFEVDVVSGCKFTISSTNLEREVVCAGETRLVHYYLKEFFCPRLGLKRKAEPWKSDLKWFIITWLLLGVVILRTSKLDHLNSHIWESKKDPSLDLSVHTSTVTITTTLYPSPSPVEVPPAEDTQTPTTAAETLTPSPSLSRVAEEAPIDSPDEGPSSVIPPHTQPTLTLKSENPHSSPTPVIPTSNSLQGFQLYFQFPWLNRDSAELDKVVDVMKRGFGTLWRYLRVAYHYPLPPP</sequence>
<proteinExistence type="predicted"/>
<keyword evidence="4" id="KW-1185">Reference proteome</keyword>
<dbReference type="OMA" id="KEWITWV"/>
<dbReference type="InParanoid" id="A8NEK0"/>
<gene>
    <name evidence="3" type="ORF">CC1G_01114</name>
</gene>
<evidence type="ECO:0000313" key="3">
    <source>
        <dbReference type="EMBL" id="EAU88741.2"/>
    </source>
</evidence>
<accession>A8NEK0</accession>
<organism evidence="3 4">
    <name type="scientific">Coprinopsis cinerea (strain Okayama-7 / 130 / ATCC MYA-4618 / FGSC 9003)</name>
    <name type="common">Inky cap fungus</name>
    <name type="synonym">Hormographiella aspergillata</name>
    <dbReference type="NCBI Taxonomy" id="240176"/>
    <lineage>
        <taxon>Eukaryota</taxon>
        <taxon>Fungi</taxon>
        <taxon>Dikarya</taxon>
        <taxon>Basidiomycota</taxon>
        <taxon>Agaricomycotina</taxon>
        <taxon>Agaricomycetes</taxon>
        <taxon>Agaricomycetidae</taxon>
        <taxon>Agaricales</taxon>
        <taxon>Agaricineae</taxon>
        <taxon>Psathyrellaceae</taxon>
        <taxon>Coprinopsis</taxon>
    </lineage>
</organism>
<reference evidence="3 4" key="1">
    <citation type="journal article" date="2010" name="Proc. Natl. Acad. Sci. U.S.A.">
        <title>Insights into evolution of multicellular fungi from the assembled chromosomes of the mushroom Coprinopsis cinerea (Coprinus cinereus).</title>
        <authorList>
            <person name="Stajich J.E."/>
            <person name="Wilke S.K."/>
            <person name="Ahren D."/>
            <person name="Au C.H."/>
            <person name="Birren B.W."/>
            <person name="Borodovsky M."/>
            <person name="Burns C."/>
            <person name="Canback B."/>
            <person name="Casselton L.A."/>
            <person name="Cheng C.K."/>
            <person name="Deng J."/>
            <person name="Dietrich F.S."/>
            <person name="Fargo D.C."/>
            <person name="Farman M.L."/>
            <person name="Gathman A.C."/>
            <person name="Goldberg J."/>
            <person name="Guigo R."/>
            <person name="Hoegger P.J."/>
            <person name="Hooker J.B."/>
            <person name="Huggins A."/>
            <person name="James T.Y."/>
            <person name="Kamada T."/>
            <person name="Kilaru S."/>
            <person name="Kodira C."/>
            <person name="Kues U."/>
            <person name="Kupfer D."/>
            <person name="Kwan H.S."/>
            <person name="Lomsadze A."/>
            <person name="Li W."/>
            <person name="Lilly W.W."/>
            <person name="Ma L.J."/>
            <person name="Mackey A.J."/>
            <person name="Manning G."/>
            <person name="Martin F."/>
            <person name="Muraguchi H."/>
            <person name="Natvig D.O."/>
            <person name="Palmerini H."/>
            <person name="Ramesh M.A."/>
            <person name="Rehmeyer C.J."/>
            <person name="Roe B.A."/>
            <person name="Shenoy N."/>
            <person name="Stanke M."/>
            <person name="Ter-Hovhannisyan V."/>
            <person name="Tunlid A."/>
            <person name="Velagapudi R."/>
            <person name="Vision T.J."/>
            <person name="Zeng Q."/>
            <person name="Zolan M.E."/>
            <person name="Pukkila P.J."/>
        </authorList>
    </citation>
    <scope>NUCLEOTIDE SEQUENCE [LARGE SCALE GENOMIC DNA]</scope>
    <source>
        <strain evidence="4">Okayama-7 / 130 / ATCC MYA-4618 / FGSC 9003</strain>
    </source>
</reference>
<dbReference type="STRING" id="240176.A8NEK0"/>
<feature type="compositionally biased region" description="Low complexity" evidence="1">
    <location>
        <begin position="462"/>
        <end position="472"/>
    </location>
</feature>
<feature type="domain" description="Ig-like" evidence="2">
    <location>
        <begin position="292"/>
        <end position="387"/>
    </location>
</feature>